<gene>
    <name evidence="3" type="ORF">ACE5LO_04115</name>
</gene>
<evidence type="ECO:0000256" key="1">
    <source>
        <dbReference type="SAM" id="MobiDB-lite"/>
    </source>
</evidence>
<keyword evidence="2" id="KW-1133">Transmembrane helix</keyword>
<dbReference type="Proteomes" id="UP001580430">
    <property type="component" value="Unassembled WGS sequence"/>
</dbReference>
<evidence type="ECO:0000313" key="3">
    <source>
        <dbReference type="EMBL" id="MFB5759571.1"/>
    </source>
</evidence>
<evidence type="ECO:0000256" key="2">
    <source>
        <dbReference type="SAM" id="Phobius"/>
    </source>
</evidence>
<reference evidence="3 4" key="1">
    <citation type="submission" date="2024-09" db="EMBL/GenBank/DDBJ databases">
        <title>Paenibacillus zeirhizospherea sp. nov., isolated from surface of the maize (Zea mays) roots in a horticulture field, Hungary.</title>
        <authorList>
            <person name="Marton D."/>
            <person name="Farkas M."/>
            <person name="Bedics A."/>
            <person name="Toth E."/>
            <person name="Tancsics A."/>
            <person name="Boka K."/>
            <person name="Marati G."/>
            <person name="Kriszt B."/>
            <person name="Cserhati M."/>
        </authorList>
    </citation>
    <scope>NUCLEOTIDE SEQUENCE [LARGE SCALE GENOMIC DNA]</scope>
    <source>
        <strain evidence="3 4">JCM 18446</strain>
    </source>
</reference>
<keyword evidence="2" id="KW-0812">Transmembrane</keyword>
<protein>
    <submittedName>
        <fullName evidence="3">Uncharacterized protein</fullName>
    </submittedName>
</protein>
<name>A0ABV5BWP8_9BACL</name>
<organism evidence="3 4">
    <name type="scientific">Paenibacillus medicaginis</name>
    <dbReference type="NCBI Taxonomy" id="1470560"/>
    <lineage>
        <taxon>Bacteria</taxon>
        <taxon>Bacillati</taxon>
        <taxon>Bacillota</taxon>
        <taxon>Bacilli</taxon>
        <taxon>Bacillales</taxon>
        <taxon>Paenibacillaceae</taxon>
        <taxon>Paenibacillus</taxon>
    </lineage>
</organism>
<feature type="non-terminal residue" evidence="3">
    <location>
        <position position="1"/>
    </location>
</feature>
<evidence type="ECO:0000313" key="4">
    <source>
        <dbReference type="Proteomes" id="UP001580430"/>
    </source>
</evidence>
<accession>A0ABV5BWP8</accession>
<feature type="transmembrane region" description="Helical" evidence="2">
    <location>
        <begin position="20"/>
        <end position="46"/>
    </location>
</feature>
<comment type="caution">
    <text evidence="3">The sequence shown here is derived from an EMBL/GenBank/DDBJ whole genome shotgun (WGS) entry which is preliminary data.</text>
</comment>
<keyword evidence="2" id="KW-0472">Membrane</keyword>
<proteinExistence type="predicted"/>
<keyword evidence="4" id="KW-1185">Reference proteome</keyword>
<dbReference type="RefSeq" id="WP_375518797.1">
    <property type="nucleotide sequence ID" value="NZ_JBHIRY010000003.1"/>
</dbReference>
<sequence length="246" mass="27282">QTVVSPSLSDIAESCFAHFQFYVCFVRAFISLQSLTVLLSICLLLVSSAPLAFAAEDNKDTSPVLNERIISILEKNNIGFEISEGSIKLLVATPESITEVNKLISSGFKNSPDSASIAAAYPTPYTHMKQYDIYNSQKFQAATKTALAAAVIEWAKNKLIPDPLKISVAAVGGFGAYYFINSDKEDLYFYIKYSYRELGPGFFDHNGTFIGDYEILKEIRVTKNSNYTGGNRETDARRSSVVEPWF</sequence>
<dbReference type="EMBL" id="JBHIRY010000003">
    <property type="protein sequence ID" value="MFB5759571.1"/>
    <property type="molecule type" value="Genomic_DNA"/>
</dbReference>
<feature type="region of interest" description="Disordered" evidence="1">
    <location>
        <begin position="227"/>
        <end position="246"/>
    </location>
</feature>